<evidence type="ECO:0000313" key="1">
    <source>
        <dbReference type="EMBL" id="KRK40140.1"/>
    </source>
</evidence>
<dbReference type="RefSeq" id="WP_057903834.1">
    <property type="nucleotide sequence ID" value="NZ_AZDA01000021.1"/>
</dbReference>
<sequence>MLIIGLFLVGAFLLQGALGLIQIKNFTKNYRDLRLMGRVLIGKNPKRFRSGSLILMSIDEAGKIKAARIMKGVTIFVKFKALPDLTGEYLAIVAADHDTLQQYDRLTQQCILNAYRNYVDFKAGKLNASDYDTSTNVFTMPLFEKIRSIGLTTMASLKQRRNDI</sequence>
<dbReference type="STRING" id="1423726.FC07_GL001341"/>
<keyword evidence="2" id="KW-1185">Reference proteome</keyword>
<dbReference type="Pfam" id="PF06923">
    <property type="entry name" value="GutM"/>
    <property type="match status" value="1"/>
</dbReference>
<dbReference type="InterPro" id="IPR009693">
    <property type="entry name" value="Glucitol_operon_activator"/>
</dbReference>
<proteinExistence type="predicted"/>
<accession>A0A0R1H0I6</accession>
<evidence type="ECO:0000313" key="2">
    <source>
        <dbReference type="Proteomes" id="UP000051461"/>
    </source>
</evidence>
<dbReference type="PATRIC" id="fig|1423726.3.peg.1387"/>
<dbReference type="Proteomes" id="UP000051461">
    <property type="component" value="Unassembled WGS sequence"/>
</dbReference>
<dbReference type="AlphaFoldDB" id="A0A0R1H0I6"/>
<dbReference type="OrthoDB" id="9096700at2"/>
<gene>
    <name evidence="1" type="ORF">FC07_GL001341</name>
</gene>
<protein>
    <submittedName>
        <fullName evidence="1">Sorbitol operon activator</fullName>
    </submittedName>
</protein>
<reference evidence="1 2" key="1">
    <citation type="journal article" date="2015" name="Genome Announc.">
        <title>Expanding the biotechnology potential of lactobacilli through comparative genomics of 213 strains and associated genera.</title>
        <authorList>
            <person name="Sun Z."/>
            <person name="Harris H.M."/>
            <person name="McCann A."/>
            <person name="Guo C."/>
            <person name="Argimon S."/>
            <person name="Zhang W."/>
            <person name="Yang X."/>
            <person name="Jeffery I.B."/>
            <person name="Cooney J.C."/>
            <person name="Kagawa T.F."/>
            <person name="Liu W."/>
            <person name="Song Y."/>
            <person name="Salvetti E."/>
            <person name="Wrobel A."/>
            <person name="Rasinkangas P."/>
            <person name="Parkhill J."/>
            <person name="Rea M.C."/>
            <person name="O'Sullivan O."/>
            <person name="Ritari J."/>
            <person name="Douillard F.P."/>
            <person name="Paul Ross R."/>
            <person name="Yang R."/>
            <person name="Briner A.E."/>
            <person name="Felis G.E."/>
            <person name="de Vos W.M."/>
            <person name="Barrangou R."/>
            <person name="Klaenhammer T.R."/>
            <person name="Caufield P.W."/>
            <person name="Cui Y."/>
            <person name="Zhang H."/>
            <person name="O'Toole P.W."/>
        </authorList>
    </citation>
    <scope>NUCLEOTIDE SEQUENCE [LARGE SCALE GENOMIC DNA]</scope>
    <source>
        <strain evidence="1 2">DSM 20003</strain>
    </source>
</reference>
<comment type="caution">
    <text evidence="1">The sequence shown here is derived from an EMBL/GenBank/DDBJ whole genome shotgun (WGS) entry which is preliminary data.</text>
</comment>
<name>A0A0R1H0I6_9LACO</name>
<dbReference type="PIRSF" id="PIRSF011474">
    <property type="entry name" value="Glucitol_operon_activator"/>
    <property type="match status" value="1"/>
</dbReference>
<organism evidence="1 2">
    <name type="scientific">Loigolactobacillus bifermentans DSM 20003</name>
    <dbReference type="NCBI Taxonomy" id="1423726"/>
    <lineage>
        <taxon>Bacteria</taxon>
        <taxon>Bacillati</taxon>
        <taxon>Bacillota</taxon>
        <taxon>Bacilli</taxon>
        <taxon>Lactobacillales</taxon>
        <taxon>Lactobacillaceae</taxon>
        <taxon>Loigolactobacillus</taxon>
    </lineage>
</organism>
<dbReference type="EMBL" id="AZDA01000021">
    <property type="protein sequence ID" value="KRK40140.1"/>
    <property type="molecule type" value="Genomic_DNA"/>
</dbReference>